<accession>Q893U8</accession>
<dbReference type="Gene3D" id="3.40.50.2000">
    <property type="entry name" value="Glycogen Phosphorylase B"/>
    <property type="match status" value="1"/>
</dbReference>
<keyword evidence="3" id="KW-1185">Reference proteome</keyword>
<evidence type="ECO:0000313" key="3">
    <source>
        <dbReference type="Proteomes" id="UP000001412"/>
    </source>
</evidence>
<reference evidence="2 3" key="1">
    <citation type="journal article" date="2003" name="Proc. Natl. Acad. Sci. U.S.A.">
        <title>The genome sequence of Clostridium tetani, the causative agent of tetanus disease.</title>
        <authorList>
            <person name="Brueggemann H."/>
            <person name="Baumer S."/>
            <person name="Fricke W.F."/>
            <person name="Wiezer A."/>
            <person name="Liesegang H."/>
            <person name="Decker I."/>
            <person name="Herzberg C."/>
            <person name="Martinez-Arias R."/>
            <person name="Merkl R."/>
            <person name="Henne A."/>
            <person name="Gottschalk G."/>
        </authorList>
    </citation>
    <scope>NUCLEOTIDE SEQUENCE [LARGE SCALE GENOMIC DNA]</scope>
    <source>
        <strain evidence="3">Massachusetts / E88</strain>
    </source>
</reference>
<dbReference type="PANTHER" id="PTHR21015">
    <property type="entry name" value="UDP-N-ACETYLGLUCOSAMINE--N-ACETYLMURAMYL-(PENTAPEPTIDE) PYROPHOSPHORYL-UNDECAPRENOL N-ACETYLGLUCOSAMINE TRANSFERASE 1"/>
    <property type="match status" value="1"/>
</dbReference>
<proteinExistence type="predicted"/>
<dbReference type="AlphaFoldDB" id="Q893U8"/>
<protein>
    <submittedName>
        <fullName evidence="2">Spore coat polysaccharide biosynthesis protein spsG</fullName>
    </submittedName>
</protein>
<dbReference type="GO" id="GO:0016758">
    <property type="term" value="F:hexosyltransferase activity"/>
    <property type="evidence" value="ECO:0007669"/>
    <property type="project" value="InterPro"/>
</dbReference>
<dbReference type="PANTHER" id="PTHR21015:SF22">
    <property type="entry name" value="GLYCOSYLTRANSFERASE"/>
    <property type="match status" value="1"/>
</dbReference>
<dbReference type="SUPFAM" id="SSF53756">
    <property type="entry name" value="UDP-Glycosyltransferase/glycogen phosphorylase"/>
    <property type="match status" value="1"/>
</dbReference>
<feature type="domain" description="Glycosyl transferase family 28 C-terminal" evidence="1">
    <location>
        <begin position="174"/>
        <end position="273"/>
    </location>
</feature>
<dbReference type="Gene3D" id="3.40.50.11190">
    <property type="match status" value="1"/>
</dbReference>
<organism evidence="2 3">
    <name type="scientific">Clostridium tetani (strain Massachusetts / E88)</name>
    <dbReference type="NCBI Taxonomy" id="212717"/>
    <lineage>
        <taxon>Bacteria</taxon>
        <taxon>Bacillati</taxon>
        <taxon>Bacillota</taxon>
        <taxon>Clostridia</taxon>
        <taxon>Eubacteriales</taxon>
        <taxon>Clostridiaceae</taxon>
        <taxon>Clostridium</taxon>
    </lineage>
</organism>
<evidence type="ECO:0000313" key="2">
    <source>
        <dbReference type="EMBL" id="AAO36244.1"/>
    </source>
</evidence>
<dbReference type="HOGENOM" id="CLU_841209_0_0_9"/>
<name>Q893U8_CLOTE</name>
<gene>
    <name evidence="2" type="primary">spsG</name>
    <name evidence="2" type="ordered locus">CTC_01709</name>
</gene>
<dbReference type="EMBL" id="AE015927">
    <property type="protein sequence ID" value="AAO36244.1"/>
    <property type="molecule type" value="Genomic_DNA"/>
</dbReference>
<dbReference type="KEGG" id="ctc:CTC_01709"/>
<dbReference type="Pfam" id="PF04101">
    <property type="entry name" value="Glyco_tran_28_C"/>
    <property type="match status" value="1"/>
</dbReference>
<dbReference type="Proteomes" id="UP000001412">
    <property type="component" value="Chromosome"/>
</dbReference>
<evidence type="ECO:0000259" key="1">
    <source>
        <dbReference type="Pfam" id="PF04101"/>
    </source>
</evidence>
<sequence>MEKLKSKIFLYAEGSFKLGLGNIYRTIALGKEILKKCFTEVYFITSSDIYIQDIIRKASMSIIVFKDYNQFFDIVKANNPDVLIIDQTNISVELAKHIRTYVKKLVHIGNVSKANEFADVVINAIIGTNYKNKVRVDEFNTKYLEGPKYLSLRDEFYDKEGSYKYTGELNKILLSFGGTDQANLTTKVLRNLNRLSTRKKIYIIKGAGFKFDNELFKEIQKNKKHIVKVFKNVSNMSEIMLKSDLIFTSPGTTLYEACSLKIPAIAFCQTKEQKNMHKDYKFVFDFYEVNNFEKVMIDLYESYDSYLQYINKFHFGEGKKEIVKECSTCN</sequence>
<dbReference type="STRING" id="212717.CTC_01709"/>
<dbReference type="InterPro" id="IPR007235">
    <property type="entry name" value="Glyco_trans_28_C"/>
</dbReference>